<accession>A0A8K0N2M8</accession>
<dbReference type="CDD" id="cd00371">
    <property type="entry name" value="HMA"/>
    <property type="match status" value="1"/>
</dbReference>
<dbReference type="Gene3D" id="3.30.70.100">
    <property type="match status" value="1"/>
</dbReference>
<reference evidence="4" key="1">
    <citation type="journal article" date="2017" name="Gigascience">
        <title>The genome draft of coconut (Cocos nucifera).</title>
        <authorList>
            <person name="Xiao Y."/>
            <person name="Xu P."/>
            <person name="Fan H."/>
            <person name="Baudouin L."/>
            <person name="Xia W."/>
            <person name="Bocs S."/>
            <person name="Xu J."/>
            <person name="Li Q."/>
            <person name="Guo A."/>
            <person name="Zhou L."/>
            <person name="Li J."/>
            <person name="Wu Y."/>
            <person name="Ma Z."/>
            <person name="Armero A."/>
            <person name="Issali A.E."/>
            <person name="Liu N."/>
            <person name="Peng M."/>
            <person name="Yang Y."/>
        </authorList>
    </citation>
    <scope>NUCLEOTIDE SEQUENCE</scope>
    <source>
        <tissue evidence="4">Spear leaf of Hainan Tall coconut</tissue>
    </source>
</reference>
<keyword evidence="5" id="KW-1185">Reference proteome</keyword>
<evidence type="ECO:0000256" key="1">
    <source>
        <dbReference type="ARBA" id="ARBA00022723"/>
    </source>
</evidence>
<dbReference type="OrthoDB" id="689350at2759"/>
<dbReference type="PANTHER" id="PTHR22814">
    <property type="entry name" value="COPPER TRANSPORT PROTEIN ATOX1-RELATED"/>
    <property type="match status" value="1"/>
</dbReference>
<comment type="caution">
    <text evidence="4">The sequence shown here is derived from an EMBL/GenBank/DDBJ whole genome shotgun (WGS) entry which is preliminary data.</text>
</comment>
<sequence>MSTRKPEGNSTLFAVRNPRQDPLRPPWNRAPSRFIFPAVSSGQPSFHDHVASPDWHVNLKIEIVRGPQLELQPKKDGLLSGAEQLSWTAHASLLAMGFSIVEMCVHMDCSGCESKIRKALQKLEGVDNVDIDMERQKVTVTGWVDQKKVLKAVRKTGRRAVLWPYPYGAENSTFTIQQYYHQQHPALATGPVSVTAAPSSSYNYYKHGYDDSRMHGYYHPSAHSAVVSERAGDIFSVDNPNNCSIM</sequence>
<evidence type="ECO:0000313" key="5">
    <source>
        <dbReference type="Proteomes" id="UP000797356"/>
    </source>
</evidence>
<dbReference type="EMBL" id="CM017877">
    <property type="protein sequence ID" value="KAG1346746.1"/>
    <property type="molecule type" value="Genomic_DNA"/>
</dbReference>
<protein>
    <submittedName>
        <fullName evidence="4">Putative Heavy metal-associated isoprenylated plant protein 28</fullName>
    </submittedName>
</protein>
<dbReference type="PROSITE" id="PS50846">
    <property type="entry name" value="HMA_2"/>
    <property type="match status" value="1"/>
</dbReference>
<dbReference type="InterPro" id="IPR006121">
    <property type="entry name" value="HMA_dom"/>
</dbReference>
<proteinExistence type="predicted"/>
<dbReference type="InterPro" id="IPR036163">
    <property type="entry name" value="HMA_dom_sf"/>
</dbReference>
<dbReference type="Pfam" id="PF00403">
    <property type="entry name" value="HMA"/>
    <property type="match status" value="1"/>
</dbReference>
<dbReference type="Proteomes" id="UP000797356">
    <property type="component" value="Chromosome 6"/>
</dbReference>
<reference evidence="4" key="2">
    <citation type="submission" date="2019-07" db="EMBL/GenBank/DDBJ databases">
        <authorList>
            <person name="Yang Y."/>
            <person name="Bocs S."/>
            <person name="Baudouin L."/>
        </authorList>
    </citation>
    <scope>NUCLEOTIDE SEQUENCE</scope>
    <source>
        <tissue evidence="4">Spear leaf of Hainan Tall coconut</tissue>
    </source>
</reference>
<feature type="region of interest" description="Disordered" evidence="2">
    <location>
        <begin position="1"/>
        <end position="26"/>
    </location>
</feature>
<evidence type="ECO:0000259" key="3">
    <source>
        <dbReference type="PROSITE" id="PS50846"/>
    </source>
</evidence>
<keyword evidence="1" id="KW-0479">Metal-binding</keyword>
<dbReference type="AlphaFoldDB" id="A0A8K0N2M8"/>
<feature type="domain" description="HMA" evidence="3">
    <location>
        <begin position="98"/>
        <end position="161"/>
    </location>
</feature>
<organism evidence="4 5">
    <name type="scientific">Cocos nucifera</name>
    <name type="common">Coconut palm</name>
    <dbReference type="NCBI Taxonomy" id="13894"/>
    <lineage>
        <taxon>Eukaryota</taxon>
        <taxon>Viridiplantae</taxon>
        <taxon>Streptophyta</taxon>
        <taxon>Embryophyta</taxon>
        <taxon>Tracheophyta</taxon>
        <taxon>Spermatophyta</taxon>
        <taxon>Magnoliopsida</taxon>
        <taxon>Liliopsida</taxon>
        <taxon>Arecaceae</taxon>
        <taxon>Arecoideae</taxon>
        <taxon>Cocoseae</taxon>
        <taxon>Attaleinae</taxon>
        <taxon>Cocos</taxon>
    </lineage>
</organism>
<gene>
    <name evidence="4" type="ORF">COCNU_06G005750</name>
</gene>
<evidence type="ECO:0000256" key="2">
    <source>
        <dbReference type="SAM" id="MobiDB-lite"/>
    </source>
</evidence>
<evidence type="ECO:0000313" key="4">
    <source>
        <dbReference type="EMBL" id="KAG1346746.1"/>
    </source>
</evidence>
<dbReference type="SUPFAM" id="SSF55008">
    <property type="entry name" value="HMA, heavy metal-associated domain"/>
    <property type="match status" value="1"/>
</dbReference>
<name>A0A8K0N2M8_COCNU</name>
<dbReference type="GO" id="GO:0046872">
    <property type="term" value="F:metal ion binding"/>
    <property type="evidence" value="ECO:0007669"/>
    <property type="project" value="UniProtKB-KW"/>
</dbReference>
<dbReference type="PANTHER" id="PTHR22814:SF351">
    <property type="entry name" value="HEAVY METAL-ASSOCIATED ISOPRENYLATED PLANT PROTEIN 28"/>
    <property type="match status" value="1"/>
</dbReference>